<feature type="coiled-coil region" evidence="5">
    <location>
        <begin position="562"/>
        <end position="589"/>
    </location>
</feature>
<dbReference type="Pfam" id="PF13637">
    <property type="entry name" value="Ank_4"/>
    <property type="match status" value="1"/>
</dbReference>
<reference evidence="8 9" key="1">
    <citation type="submission" date="2024-02" db="EMBL/GenBank/DDBJ databases">
        <authorList>
            <person name="Chen Y."/>
            <person name="Shah S."/>
            <person name="Dougan E. K."/>
            <person name="Thang M."/>
            <person name="Chan C."/>
        </authorList>
    </citation>
    <scope>NUCLEOTIDE SEQUENCE [LARGE SCALE GENOMIC DNA]</scope>
</reference>
<evidence type="ECO:0000313" key="9">
    <source>
        <dbReference type="Proteomes" id="UP001642464"/>
    </source>
</evidence>
<feature type="zinc finger region" description="C3H1-type" evidence="4">
    <location>
        <begin position="179"/>
        <end position="206"/>
    </location>
</feature>
<dbReference type="InterPro" id="IPR002110">
    <property type="entry name" value="Ankyrin_rpt"/>
</dbReference>
<keyword evidence="2 4" id="KW-0863">Zinc-finger</keyword>
<evidence type="ECO:0000313" key="8">
    <source>
        <dbReference type="EMBL" id="CAK9098657.1"/>
    </source>
</evidence>
<feature type="compositionally biased region" description="Basic and acidic residues" evidence="6">
    <location>
        <begin position="362"/>
        <end position="383"/>
    </location>
</feature>
<gene>
    <name evidence="8" type="ORF">SCF082_LOCUS46222</name>
</gene>
<dbReference type="InterPro" id="IPR012098">
    <property type="entry name" value="SND3_fun"/>
</dbReference>
<evidence type="ECO:0000256" key="4">
    <source>
        <dbReference type="PROSITE-ProRule" id="PRU00723"/>
    </source>
</evidence>
<feature type="domain" description="C3H1-type" evidence="7">
    <location>
        <begin position="179"/>
        <end position="206"/>
    </location>
</feature>
<feature type="compositionally biased region" description="Basic and acidic residues" evidence="6">
    <location>
        <begin position="28"/>
        <end position="57"/>
    </location>
</feature>
<dbReference type="Pfam" id="PF10453">
    <property type="entry name" value="NUFIP1"/>
    <property type="match status" value="1"/>
</dbReference>
<evidence type="ECO:0000256" key="3">
    <source>
        <dbReference type="ARBA" id="ARBA00022833"/>
    </source>
</evidence>
<organism evidence="8 9">
    <name type="scientific">Durusdinium trenchii</name>
    <dbReference type="NCBI Taxonomy" id="1381693"/>
    <lineage>
        <taxon>Eukaryota</taxon>
        <taxon>Sar</taxon>
        <taxon>Alveolata</taxon>
        <taxon>Dinophyceae</taxon>
        <taxon>Suessiales</taxon>
        <taxon>Symbiodiniaceae</taxon>
        <taxon>Durusdinium</taxon>
    </lineage>
</organism>
<dbReference type="PANTHER" id="PTHR13309:SF0">
    <property type="entry name" value="FMR1-INTERACTING PROTEIN NUFIP1"/>
    <property type="match status" value="1"/>
</dbReference>
<comment type="caution">
    <text evidence="8">The sequence shown here is derived from an EMBL/GenBank/DDBJ whole genome shotgun (WGS) entry which is preliminary data.</text>
</comment>
<sequence>MNGNRDARPGNHKASSTAVKAQLTGGKDNSEKPHVRNEAGHVAGDDSRKRKRSDVASKNDGMGNADDHHSKKNQSNRGGKTRSNNSSNKRKKKGSKDPLLELAPKYLAAHRIGTSPEEIAQWRVERRKNYPTRENVLRKEVTAKSGHEEAPPQDADTQNHDDEPRGSTAGRNKPSPKQKRADKLCFRFAKGSCQFGDRCHYSHDADLKTQHLIQQRKKTEKSQFLRATARAGGRDSLLRKLLLPDIRRERAVILKCIRSFFLLSHRGAAAIDTLAINLTMKRKGAACTQSDSAGGDAGSVARAGTRETLVFPAAAAAAAAAVAAERTMAPTDGGGRSGEVVDDPTTSGEEHDEVEELTTRSGSEDGDKADEEKEGKKGKAGKEKKTKKKKKKSKKSQGLGWEAIKENGVPSILFPLPLLYMLRELEWTQERVVMGQVLVVLETLMVLGCITYISNCVENDAKRSESIWLPPHKYANSTETQKKEGIPIEVTEYEQQTSEVWQAQKAVAISCTLALFLPRIAGINQPIIMQAVLIPVIFVRNKLFQMYVLGWEFDNPWGAQTLEEVKAEAPELEAELRAAQRRKDALRKLDDEDMLDVQMGTSDGTKELRKSMASNIVEIAEAGFPSKKQLERFAAHVDVAVTAEEVNFSAKPSHATLAMVLCKHLAPTVDDMVSRLADNGLDLLRADSDGWNAVHWAAFYANEPVLKVLLAKARADGILDDVLTAKTLDDSVALDIARTENAPQSVLASLAA</sequence>
<dbReference type="SUPFAM" id="SSF90229">
    <property type="entry name" value="CCCH zinc finger"/>
    <property type="match status" value="1"/>
</dbReference>
<evidence type="ECO:0000256" key="5">
    <source>
        <dbReference type="SAM" id="Coils"/>
    </source>
</evidence>
<evidence type="ECO:0000256" key="6">
    <source>
        <dbReference type="SAM" id="MobiDB-lite"/>
    </source>
</evidence>
<keyword evidence="1 4" id="KW-0479">Metal-binding</keyword>
<feature type="region of interest" description="Disordered" evidence="6">
    <location>
        <begin position="133"/>
        <end position="180"/>
    </location>
</feature>
<dbReference type="InterPro" id="IPR019496">
    <property type="entry name" value="NUFIP1_cons_dom"/>
</dbReference>
<dbReference type="Proteomes" id="UP001642464">
    <property type="component" value="Unassembled WGS sequence"/>
</dbReference>
<dbReference type="PROSITE" id="PS50103">
    <property type="entry name" value="ZF_C3H1"/>
    <property type="match status" value="1"/>
</dbReference>
<dbReference type="Gene3D" id="1.25.40.20">
    <property type="entry name" value="Ankyrin repeat-containing domain"/>
    <property type="match status" value="1"/>
</dbReference>
<evidence type="ECO:0000259" key="7">
    <source>
        <dbReference type="PROSITE" id="PS50103"/>
    </source>
</evidence>
<feature type="compositionally biased region" description="Low complexity" evidence="6">
    <location>
        <begin position="75"/>
        <end position="87"/>
    </location>
</feature>
<protein>
    <submittedName>
        <fullName evidence="8">Ankyrin repeat domain-containing protein 1</fullName>
    </submittedName>
</protein>
<keyword evidence="5" id="KW-0175">Coiled coil</keyword>
<keyword evidence="3 4" id="KW-0862">Zinc</keyword>
<dbReference type="InterPro" id="IPR039136">
    <property type="entry name" value="NUFIP1-like"/>
</dbReference>
<dbReference type="EMBL" id="CAXAMM010041323">
    <property type="protein sequence ID" value="CAK9098657.1"/>
    <property type="molecule type" value="Genomic_DNA"/>
</dbReference>
<proteinExistence type="predicted"/>
<evidence type="ECO:0000256" key="2">
    <source>
        <dbReference type="ARBA" id="ARBA00022771"/>
    </source>
</evidence>
<name>A0ABP0RDL9_9DINO</name>
<dbReference type="InterPro" id="IPR036855">
    <property type="entry name" value="Znf_CCCH_sf"/>
</dbReference>
<feature type="region of interest" description="Disordered" evidence="6">
    <location>
        <begin position="1"/>
        <end position="100"/>
    </location>
</feature>
<dbReference type="PANTHER" id="PTHR13309">
    <property type="entry name" value="NUCLEAR FRAGILE X MENTAL RETARDATION PROTEIN INTERACTING PROTEIN 1"/>
    <property type="match status" value="1"/>
</dbReference>
<feature type="region of interest" description="Disordered" evidence="6">
    <location>
        <begin position="327"/>
        <end position="398"/>
    </location>
</feature>
<dbReference type="InterPro" id="IPR000571">
    <property type="entry name" value="Znf_CCCH"/>
</dbReference>
<dbReference type="Gene3D" id="4.10.1000.10">
    <property type="entry name" value="Zinc finger, CCCH-type"/>
    <property type="match status" value="1"/>
</dbReference>
<dbReference type="SMART" id="SM00356">
    <property type="entry name" value="ZnF_C3H1"/>
    <property type="match status" value="1"/>
</dbReference>
<dbReference type="SUPFAM" id="SSF48403">
    <property type="entry name" value="Ankyrin repeat"/>
    <property type="match status" value="1"/>
</dbReference>
<accession>A0ABP0RDL9</accession>
<dbReference type="Pfam" id="PF10032">
    <property type="entry name" value="Pho88"/>
    <property type="match status" value="1"/>
</dbReference>
<dbReference type="InterPro" id="IPR036770">
    <property type="entry name" value="Ankyrin_rpt-contain_sf"/>
</dbReference>
<feature type="compositionally biased region" description="Basic residues" evidence="6">
    <location>
        <begin position="384"/>
        <end position="395"/>
    </location>
</feature>
<evidence type="ECO:0000256" key="1">
    <source>
        <dbReference type="ARBA" id="ARBA00022723"/>
    </source>
</evidence>
<feature type="compositionally biased region" description="Basic and acidic residues" evidence="6">
    <location>
        <begin position="135"/>
        <end position="150"/>
    </location>
</feature>
<keyword evidence="9" id="KW-1185">Reference proteome</keyword>